<sequence>MRKHTFKDWIIAVRPWSFPASAMPVIVSLAYMFAFHGDVDWVNGIWALVNIVIFHAAGNTWSDYFDYRKGVDSGDTFGVRTLTSGKFSPAEIFTLSLSLLAVALLAGAGLWLRTGMPLLYIGLAGLACSVLYPFLKYNALGDVVIFIAYALLPTVGTVYAGTLEIDWQVLLIAVPVGLITVAILHCNNTRDISTDSRAHISTFAMKIGGRASVWLYCIEILFPFLWVSGCVVSGDFPAWCLLAWLAVFPAIRNVRTAVRYFREGAAAISVLDVATAQLQMVFSIMLAASFILTGLVR</sequence>
<dbReference type="GO" id="GO:0042371">
    <property type="term" value="P:vitamin K biosynthetic process"/>
    <property type="evidence" value="ECO:0007669"/>
    <property type="project" value="TreeGrafter"/>
</dbReference>
<dbReference type="EMBL" id="JADIMQ010000060">
    <property type="protein sequence ID" value="MBO8448469.1"/>
    <property type="molecule type" value="Genomic_DNA"/>
</dbReference>
<feature type="transmembrane region" description="Helical" evidence="9">
    <location>
        <begin position="118"/>
        <end position="135"/>
    </location>
</feature>
<comment type="caution">
    <text evidence="10">The sequence shown here is derived from an EMBL/GenBank/DDBJ whole genome shotgun (WGS) entry which is preliminary data.</text>
</comment>
<evidence type="ECO:0000256" key="8">
    <source>
        <dbReference type="ARBA" id="ARBA00023136"/>
    </source>
</evidence>
<dbReference type="GO" id="GO:0009234">
    <property type="term" value="P:menaquinone biosynthetic process"/>
    <property type="evidence" value="ECO:0007669"/>
    <property type="project" value="UniProtKB-KW"/>
</dbReference>
<feature type="transmembrane region" description="Helical" evidence="9">
    <location>
        <begin position="41"/>
        <end position="61"/>
    </location>
</feature>
<feature type="transmembrane region" description="Helical" evidence="9">
    <location>
        <begin position="167"/>
        <end position="186"/>
    </location>
</feature>
<protein>
    <submittedName>
        <fullName evidence="10">Prenyltransferase</fullName>
    </submittedName>
</protein>
<feature type="transmembrane region" description="Helical" evidence="9">
    <location>
        <begin position="92"/>
        <end position="112"/>
    </location>
</feature>
<evidence type="ECO:0000256" key="5">
    <source>
        <dbReference type="ARBA" id="ARBA00022679"/>
    </source>
</evidence>
<evidence type="ECO:0000256" key="4">
    <source>
        <dbReference type="ARBA" id="ARBA00022475"/>
    </source>
</evidence>
<comment type="pathway">
    <text evidence="2">Quinol/quinone metabolism; menaquinone biosynthesis.</text>
</comment>
<keyword evidence="6 9" id="KW-0812">Transmembrane</keyword>
<feature type="transmembrane region" description="Helical" evidence="9">
    <location>
        <begin position="207"/>
        <end position="224"/>
    </location>
</feature>
<keyword evidence="7 9" id="KW-1133">Transmembrane helix</keyword>
<keyword evidence="3" id="KW-0474">Menaquinone biosynthesis</keyword>
<accession>A0A9D9HF22</accession>
<feature type="transmembrane region" description="Helical" evidence="9">
    <location>
        <begin position="142"/>
        <end position="161"/>
    </location>
</feature>
<dbReference type="GO" id="GO:0016020">
    <property type="term" value="C:membrane"/>
    <property type="evidence" value="ECO:0007669"/>
    <property type="project" value="UniProtKB-SubCell"/>
</dbReference>
<keyword evidence="8 9" id="KW-0472">Membrane</keyword>
<evidence type="ECO:0000256" key="2">
    <source>
        <dbReference type="ARBA" id="ARBA00004863"/>
    </source>
</evidence>
<gene>
    <name evidence="10" type="ORF">IAC29_04270</name>
</gene>
<dbReference type="PANTHER" id="PTHR13929:SF0">
    <property type="entry name" value="UBIA PRENYLTRANSFERASE DOMAIN-CONTAINING PROTEIN 1"/>
    <property type="match status" value="1"/>
</dbReference>
<keyword evidence="4" id="KW-1003">Cell membrane</keyword>
<feature type="transmembrane region" description="Helical" evidence="9">
    <location>
        <begin position="12"/>
        <end position="35"/>
    </location>
</feature>
<dbReference type="Proteomes" id="UP000810252">
    <property type="component" value="Unassembled WGS sequence"/>
</dbReference>
<proteinExistence type="predicted"/>
<keyword evidence="5" id="KW-0808">Transferase</keyword>
<name>A0A9D9HF22_9BACT</name>
<reference evidence="10" key="1">
    <citation type="submission" date="2020-10" db="EMBL/GenBank/DDBJ databases">
        <authorList>
            <person name="Gilroy R."/>
        </authorList>
    </citation>
    <scope>NUCLEOTIDE SEQUENCE</scope>
    <source>
        <strain evidence="10">20514</strain>
    </source>
</reference>
<evidence type="ECO:0000313" key="11">
    <source>
        <dbReference type="Proteomes" id="UP000810252"/>
    </source>
</evidence>
<evidence type="ECO:0000313" key="10">
    <source>
        <dbReference type="EMBL" id="MBO8448469.1"/>
    </source>
</evidence>
<dbReference type="AlphaFoldDB" id="A0A9D9HF22"/>
<dbReference type="InterPro" id="IPR026046">
    <property type="entry name" value="UBIAD1"/>
</dbReference>
<evidence type="ECO:0000256" key="3">
    <source>
        <dbReference type="ARBA" id="ARBA00022428"/>
    </source>
</evidence>
<dbReference type="InterPro" id="IPR000537">
    <property type="entry name" value="UbiA_prenyltransferase"/>
</dbReference>
<dbReference type="Pfam" id="PF01040">
    <property type="entry name" value="UbiA"/>
    <property type="match status" value="1"/>
</dbReference>
<organism evidence="10 11">
    <name type="scientific">Candidatus Cryptobacteroides merdigallinarum</name>
    <dbReference type="NCBI Taxonomy" id="2840770"/>
    <lineage>
        <taxon>Bacteria</taxon>
        <taxon>Pseudomonadati</taxon>
        <taxon>Bacteroidota</taxon>
        <taxon>Bacteroidia</taxon>
        <taxon>Bacteroidales</taxon>
        <taxon>Candidatus Cryptobacteroides</taxon>
    </lineage>
</organism>
<dbReference type="GO" id="GO:0004659">
    <property type="term" value="F:prenyltransferase activity"/>
    <property type="evidence" value="ECO:0007669"/>
    <property type="project" value="InterPro"/>
</dbReference>
<evidence type="ECO:0000256" key="9">
    <source>
        <dbReference type="SAM" id="Phobius"/>
    </source>
</evidence>
<dbReference type="PANTHER" id="PTHR13929">
    <property type="entry name" value="1,4-DIHYDROXY-2-NAPHTHOATE OCTAPRENYLTRANSFERASE"/>
    <property type="match status" value="1"/>
</dbReference>
<dbReference type="InterPro" id="IPR044878">
    <property type="entry name" value="UbiA_sf"/>
</dbReference>
<feature type="transmembrane region" description="Helical" evidence="9">
    <location>
        <begin position="266"/>
        <end position="292"/>
    </location>
</feature>
<dbReference type="PIRSF" id="PIRSF005355">
    <property type="entry name" value="UBIAD1"/>
    <property type="match status" value="1"/>
</dbReference>
<evidence type="ECO:0000256" key="1">
    <source>
        <dbReference type="ARBA" id="ARBA00004141"/>
    </source>
</evidence>
<evidence type="ECO:0000256" key="6">
    <source>
        <dbReference type="ARBA" id="ARBA00022692"/>
    </source>
</evidence>
<evidence type="ECO:0000256" key="7">
    <source>
        <dbReference type="ARBA" id="ARBA00022989"/>
    </source>
</evidence>
<dbReference type="CDD" id="cd13962">
    <property type="entry name" value="PT_UbiA_UBIAD1"/>
    <property type="match status" value="1"/>
</dbReference>
<comment type="subcellular location">
    <subcellularLocation>
        <location evidence="1">Membrane</location>
        <topology evidence="1">Multi-pass membrane protein</topology>
    </subcellularLocation>
</comment>
<reference evidence="10" key="2">
    <citation type="journal article" date="2021" name="PeerJ">
        <title>Extensive microbial diversity within the chicken gut microbiome revealed by metagenomics and culture.</title>
        <authorList>
            <person name="Gilroy R."/>
            <person name="Ravi A."/>
            <person name="Getino M."/>
            <person name="Pursley I."/>
            <person name="Horton D.L."/>
            <person name="Alikhan N.F."/>
            <person name="Baker D."/>
            <person name="Gharbi K."/>
            <person name="Hall N."/>
            <person name="Watson M."/>
            <person name="Adriaenssens E.M."/>
            <person name="Foster-Nyarko E."/>
            <person name="Jarju S."/>
            <person name="Secka A."/>
            <person name="Antonio M."/>
            <person name="Oren A."/>
            <person name="Chaudhuri R.R."/>
            <person name="La Ragione R."/>
            <person name="Hildebrand F."/>
            <person name="Pallen M.J."/>
        </authorList>
    </citation>
    <scope>NUCLEOTIDE SEQUENCE</scope>
    <source>
        <strain evidence="10">20514</strain>
    </source>
</reference>
<dbReference type="Gene3D" id="1.10.357.140">
    <property type="entry name" value="UbiA prenyltransferase"/>
    <property type="match status" value="1"/>
</dbReference>